<dbReference type="InterPro" id="IPR045155">
    <property type="entry name" value="Beta-lactam_cat"/>
</dbReference>
<evidence type="ECO:0000259" key="7">
    <source>
        <dbReference type="Pfam" id="PF13354"/>
    </source>
</evidence>
<dbReference type="InterPro" id="IPR023650">
    <property type="entry name" value="Beta-lactam_class-A_AS"/>
</dbReference>
<dbReference type="PRINTS" id="PR00118">
    <property type="entry name" value="BLACTAMASEA"/>
</dbReference>
<keyword evidence="5 6" id="KW-0046">Antibiotic resistance</keyword>
<evidence type="ECO:0000256" key="1">
    <source>
        <dbReference type="ARBA" id="ARBA00001526"/>
    </source>
</evidence>
<dbReference type="InterPro" id="IPR012338">
    <property type="entry name" value="Beta-lactam/transpept-like"/>
</dbReference>
<comment type="catalytic activity">
    <reaction evidence="1 6">
        <text>a beta-lactam + H2O = a substituted beta-amino acid</text>
        <dbReference type="Rhea" id="RHEA:20401"/>
        <dbReference type="ChEBI" id="CHEBI:15377"/>
        <dbReference type="ChEBI" id="CHEBI:35627"/>
        <dbReference type="ChEBI" id="CHEBI:140347"/>
        <dbReference type="EC" id="3.5.2.6"/>
    </reaction>
</comment>
<evidence type="ECO:0000256" key="6">
    <source>
        <dbReference type="RuleBase" id="RU361140"/>
    </source>
</evidence>
<keyword evidence="4 6" id="KW-0378">Hydrolase</keyword>
<dbReference type="InterPro" id="IPR000871">
    <property type="entry name" value="Beta-lactam_class-A"/>
</dbReference>
<organism evidence="8 9">
    <name type="scientific">Rhizobium viscosum</name>
    <name type="common">Arthrobacter viscosus</name>
    <dbReference type="NCBI Taxonomy" id="1673"/>
    <lineage>
        <taxon>Bacteria</taxon>
        <taxon>Pseudomonadati</taxon>
        <taxon>Pseudomonadota</taxon>
        <taxon>Alphaproteobacteria</taxon>
        <taxon>Hyphomicrobiales</taxon>
        <taxon>Rhizobiaceae</taxon>
        <taxon>Rhizobium/Agrobacterium group</taxon>
        <taxon>Rhizobium</taxon>
    </lineage>
</organism>
<evidence type="ECO:0000256" key="2">
    <source>
        <dbReference type="ARBA" id="ARBA00009009"/>
    </source>
</evidence>
<reference evidence="8 9" key="1">
    <citation type="submission" date="2020-10" db="EMBL/GenBank/DDBJ databases">
        <title>Sequencing the genomes of 1000 actinobacteria strains.</title>
        <authorList>
            <person name="Klenk H.-P."/>
        </authorList>
    </citation>
    <scope>NUCLEOTIDE SEQUENCE [LARGE SCALE GENOMIC DNA]</scope>
    <source>
        <strain evidence="8 9">DSM 7307</strain>
    </source>
</reference>
<comment type="similarity">
    <text evidence="2 6">Belongs to the class-A beta-lactamase family.</text>
</comment>
<dbReference type="PANTHER" id="PTHR35333:SF3">
    <property type="entry name" value="BETA-LACTAMASE-TYPE TRANSPEPTIDASE FOLD CONTAINING PROTEIN"/>
    <property type="match status" value="1"/>
</dbReference>
<accession>A0ABR9IKF2</accession>
<feature type="domain" description="Beta-lactamase class A catalytic" evidence="7">
    <location>
        <begin position="51"/>
        <end position="268"/>
    </location>
</feature>
<evidence type="ECO:0000313" key="9">
    <source>
        <dbReference type="Proteomes" id="UP000620262"/>
    </source>
</evidence>
<proteinExistence type="inferred from homology"/>
<comment type="caution">
    <text evidence="8">The sequence shown here is derived from an EMBL/GenBank/DDBJ whole genome shotgun (WGS) entry which is preliminary data.</text>
</comment>
<dbReference type="SUPFAM" id="SSF56601">
    <property type="entry name" value="beta-lactamase/transpeptidase-like"/>
    <property type="match status" value="1"/>
</dbReference>
<dbReference type="GO" id="GO:0008800">
    <property type="term" value="F:beta-lactamase activity"/>
    <property type="evidence" value="ECO:0007669"/>
    <property type="project" value="UniProtKB-EC"/>
</dbReference>
<dbReference type="Gene3D" id="3.40.710.10">
    <property type="entry name" value="DD-peptidase/beta-lactamase superfamily"/>
    <property type="match status" value="1"/>
</dbReference>
<dbReference type="PROSITE" id="PS51318">
    <property type="entry name" value="TAT"/>
    <property type="match status" value="1"/>
</dbReference>
<dbReference type="NCBIfam" id="NF033103">
    <property type="entry name" value="bla_class_A"/>
    <property type="match status" value="1"/>
</dbReference>
<dbReference type="Proteomes" id="UP000620262">
    <property type="component" value="Unassembled WGS sequence"/>
</dbReference>
<evidence type="ECO:0000256" key="4">
    <source>
        <dbReference type="ARBA" id="ARBA00022801"/>
    </source>
</evidence>
<dbReference type="Pfam" id="PF13354">
    <property type="entry name" value="Beta-lactamase2"/>
    <property type="match status" value="1"/>
</dbReference>
<evidence type="ECO:0000313" key="8">
    <source>
        <dbReference type="EMBL" id="MBE1503657.1"/>
    </source>
</evidence>
<sequence>MNHSLTRRSFMGSALLLPALGFASRVRAEQQNDDIDKRLAALEARIGGRLGVSVLDSDTNISFGYRGSEPFAMCSTFKVLAAGLVLARVDKGDESLDRRITYGKDKLVTYSPETEKHAGGDGMTMAEICKAGITLSDNTAGNLMLESFGGPAALTDWLRSIGDGTTRLDRMETALNEATKGDPRDTTTPDAMLDSLGNIALGSVLAETSANQLIDWMIANTTGGACLRAGLPDDWKIGDKTGTGDNGSAGDIAIIWPPKRGPIVAAVYIGEATVKMDEFNPVFAEIGKMITEMV</sequence>
<dbReference type="RefSeq" id="WP_192727801.1">
    <property type="nucleotide sequence ID" value="NZ_BAAAVL010000001.1"/>
</dbReference>
<dbReference type="EMBL" id="JADBEC010000001">
    <property type="protein sequence ID" value="MBE1503657.1"/>
    <property type="molecule type" value="Genomic_DNA"/>
</dbReference>
<evidence type="ECO:0000256" key="3">
    <source>
        <dbReference type="ARBA" id="ARBA00012865"/>
    </source>
</evidence>
<name>A0ABR9IKF2_RHIVS</name>
<dbReference type="EC" id="3.5.2.6" evidence="3 6"/>
<dbReference type="PANTHER" id="PTHR35333">
    <property type="entry name" value="BETA-LACTAMASE"/>
    <property type="match status" value="1"/>
</dbReference>
<evidence type="ECO:0000256" key="5">
    <source>
        <dbReference type="ARBA" id="ARBA00023251"/>
    </source>
</evidence>
<dbReference type="PROSITE" id="PS00146">
    <property type="entry name" value="BETA_LACTAMASE_A"/>
    <property type="match status" value="1"/>
</dbReference>
<protein>
    <recommendedName>
        <fullName evidence="3 6">Beta-lactamase</fullName>
        <ecNumber evidence="3 6">3.5.2.6</ecNumber>
    </recommendedName>
</protein>
<dbReference type="InterPro" id="IPR006311">
    <property type="entry name" value="TAT_signal"/>
</dbReference>
<keyword evidence="9" id="KW-1185">Reference proteome</keyword>
<gene>
    <name evidence="8" type="ORF">H4W29_000838</name>
</gene>